<name>A0A9N8WFF5_9GLOM</name>
<gene>
    <name evidence="1" type="ORF">RFULGI_LOCUS1542</name>
</gene>
<dbReference type="Proteomes" id="UP000789396">
    <property type="component" value="Unassembled WGS sequence"/>
</dbReference>
<dbReference type="AlphaFoldDB" id="A0A9N8WFF5"/>
<keyword evidence="2" id="KW-1185">Reference proteome</keyword>
<comment type="caution">
    <text evidence="1">The sequence shown here is derived from an EMBL/GenBank/DDBJ whole genome shotgun (WGS) entry which is preliminary data.</text>
</comment>
<accession>A0A9N8WFF5</accession>
<evidence type="ECO:0000313" key="1">
    <source>
        <dbReference type="EMBL" id="CAG8481031.1"/>
    </source>
</evidence>
<sequence>MTRDEIHRQFEDVIIDKHKLNGLTCEEDKHSQIELDSNKLVIDLQVVQDPRPKSEQLLDCLVSAISTLDPISSAALPADPPPVAERSLLVLLLLASQWKKSGQDKNKFRESIKLLKDAQVSEDSDMAISFRVLYQLICR</sequence>
<proteinExistence type="predicted"/>
<evidence type="ECO:0000313" key="2">
    <source>
        <dbReference type="Proteomes" id="UP000789396"/>
    </source>
</evidence>
<dbReference type="EMBL" id="CAJVPZ010000969">
    <property type="protein sequence ID" value="CAG8481031.1"/>
    <property type="molecule type" value="Genomic_DNA"/>
</dbReference>
<reference evidence="1" key="1">
    <citation type="submission" date="2021-06" db="EMBL/GenBank/DDBJ databases">
        <authorList>
            <person name="Kallberg Y."/>
            <person name="Tangrot J."/>
            <person name="Rosling A."/>
        </authorList>
    </citation>
    <scope>NUCLEOTIDE SEQUENCE</scope>
    <source>
        <strain evidence="1">IN212</strain>
    </source>
</reference>
<dbReference type="OrthoDB" id="10253409at2759"/>
<protein>
    <submittedName>
        <fullName evidence="1">12767_t:CDS:1</fullName>
    </submittedName>
</protein>
<organism evidence="1 2">
    <name type="scientific">Racocetra fulgida</name>
    <dbReference type="NCBI Taxonomy" id="60492"/>
    <lineage>
        <taxon>Eukaryota</taxon>
        <taxon>Fungi</taxon>
        <taxon>Fungi incertae sedis</taxon>
        <taxon>Mucoromycota</taxon>
        <taxon>Glomeromycotina</taxon>
        <taxon>Glomeromycetes</taxon>
        <taxon>Diversisporales</taxon>
        <taxon>Gigasporaceae</taxon>
        <taxon>Racocetra</taxon>
    </lineage>
</organism>